<dbReference type="AlphaFoldDB" id="A0A645AHS4"/>
<name>A0A645AHS4_9ZZZZ</name>
<evidence type="ECO:0000256" key="1">
    <source>
        <dbReference type="SAM" id="Phobius"/>
    </source>
</evidence>
<keyword evidence="1" id="KW-1133">Transmembrane helix</keyword>
<dbReference type="Pfam" id="PF12725">
    <property type="entry name" value="DUF3810"/>
    <property type="match status" value="1"/>
</dbReference>
<proteinExistence type="predicted"/>
<gene>
    <name evidence="2" type="ORF">SDC9_99245</name>
</gene>
<keyword evidence="1" id="KW-0472">Membrane</keyword>
<dbReference type="InterPro" id="IPR024294">
    <property type="entry name" value="DUF3810"/>
</dbReference>
<accession>A0A645AHS4</accession>
<dbReference type="EMBL" id="VSSQ01013883">
    <property type="protein sequence ID" value="MPM52486.1"/>
    <property type="molecule type" value="Genomic_DNA"/>
</dbReference>
<keyword evidence="1" id="KW-0812">Transmembrane</keyword>
<evidence type="ECO:0008006" key="3">
    <source>
        <dbReference type="Google" id="ProtNLM"/>
    </source>
</evidence>
<reference evidence="2" key="1">
    <citation type="submission" date="2019-08" db="EMBL/GenBank/DDBJ databases">
        <authorList>
            <person name="Kucharzyk K."/>
            <person name="Murdoch R.W."/>
            <person name="Higgins S."/>
            <person name="Loffler F."/>
        </authorList>
    </citation>
    <scope>NUCLEOTIDE SEQUENCE</scope>
</reference>
<feature type="transmembrane region" description="Helical" evidence="1">
    <location>
        <begin position="105"/>
        <end position="127"/>
    </location>
</feature>
<sequence>MVSLKQHRRKPAGWATVLRRLGVGVALILLGLSWPRILGGQSAWIEQHYSESVYQAIRRAISAVTSMVPFSIAEWIFYTLMIGIPLLLIVRLIQLLLKKIMLQKMAAAIVSILFATGVVLNLFYATWGFNYFREPLSERMGLSIRLRSVDELEAFVKKTASEAKALRATLQEGVNGVFLPDESNGAIFSQLPEAYATLAKRFPVFPSDPTRAKQIFWSQGLSWQGISGIYIGLTAEPNVNADQPPLLLYQAAAHEMAHQTGIASENEAEFTAYLACLHSNDPNVRYSGLVYALIVSGNALFDADSERYLAATKTYGAAIWRDFLAYNAYWDSFDGAVKQSADRRNDAYLKHNSQASGILSYGESVDLLLAYAEKYG</sequence>
<organism evidence="2">
    <name type="scientific">bioreactor metagenome</name>
    <dbReference type="NCBI Taxonomy" id="1076179"/>
    <lineage>
        <taxon>unclassified sequences</taxon>
        <taxon>metagenomes</taxon>
        <taxon>ecological metagenomes</taxon>
    </lineage>
</organism>
<comment type="caution">
    <text evidence="2">The sequence shown here is derived from an EMBL/GenBank/DDBJ whole genome shotgun (WGS) entry which is preliminary data.</text>
</comment>
<protein>
    <recommendedName>
        <fullName evidence="3">DUF3810 domain-containing protein</fullName>
    </recommendedName>
</protein>
<feature type="transmembrane region" description="Helical" evidence="1">
    <location>
        <begin position="75"/>
        <end position="93"/>
    </location>
</feature>
<evidence type="ECO:0000313" key="2">
    <source>
        <dbReference type="EMBL" id="MPM52486.1"/>
    </source>
</evidence>
<feature type="transmembrane region" description="Helical" evidence="1">
    <location>
        <begin position="12"/>
        <end position="34"/>
    </location>
</feature>